<feature type="domain" description="NADH:quinone oxidoreductase/Mrp antiporter transmembrane" evidence="19">
    <location>
        <begin position="17"/>
        <end position="275"/>
    </location>
</feature>
<sequence length="330" mass="37919">MMFSGSLVVGTLISISATSWLMSWIGLEMNLLSLMPLMKNFKNKYSSEATLKYFMAQAMASSVLVFSIVFMLNIKDSSIFSIPDYSSYMINLSLLMKMGAAPLHFWLPEVVSGVSWDMNMIILTWQKIAPMILVFYSMNSITFLSPFIIISSAVGSLGGLNQTCLRKFMVYSSINHVGWMISAIYSSLYTWLLYFSIYSIINISIIYLLNNNKIFFINQMDKLSSKKPVNFFFMMNFLSLGGLPPFLGFFSKWITILQLTTLKLFSLTTMLIFFTLIALYFYSRITFSSLILNSSESLNFLFNKPTFWMSYFNFINLMMMPLAMSMNFFL</sequence>
<dbReference type="PANTHER" id="PTHR46552:SF1">
    <property type="entry name" value="NADH-UBIQUINONE OXIDOREDUCTASE CHAIN 2"/>
    <property type="match status" value="1"/>
</dbReference>
<evidence type="ECO:0000256" key="5">
    <source>
        <dbReference type="ARBA" id="ARBA00021008"/>
    </source>
</evidence>
<keyword evidence="9 18" id="KW-0999">Mitochondrion inner membrane</keyword>
<keyword evidence="10 18" id="KW-1278">Translocase</keyword>
<evidence type="ECO:0000256" key="8">
    <source>
        <dbReference type="ARBA" id="ARBA00022692"/>
    </source>
</evidence>
<dbReference type="Pfam" id="PF00361">
    <property type="entry name" value="Proton_antipo_M"/>
    <property type="match status" value="1"/>
</dbReference>
<dbReference type="PANTHER" id="PTHR46552">
    <property type="entry name" value="NADH-UBIQUINONE OXIDOREDUCTASE CHAIN 2"/>
    <property type="match status" value="1"/>
</dbReference>
<keyword evidence="14 18" id="KW-0830">Ubiquinone</keyword>
<comment type="subcellular location">
    <subcellularLocation>
        <location evidence="2 18">Mitochondrion inner membrane</location>
        <topology evidence="2 18">Multi-pass membrane protein</topology>
    </subcellularLocation>
</comment>
<dbReference type="InterPro" id="IPR001750">
    <property type="entry name" value="ND/Mrp_TM"/>
</dbReference>
<evidence type="ECO:0000256" key="7">
    <source>
        <dbReference type="ARBA" id="ARBA00022660"/>
    </source>
</evidence>
<dbReference type="InterPro" id="IPR003917">
    <property type="entry name" value="NADH_UbQ_OxRdtase_chain2"/>
</dbReference>
<keyword evidence="6" id="KW-0813">Transport</keyword>
<comment type="similarity">
    <text evidence="3 18">Belongs to the complex I subunit 2 family.</text>
</comment>
<comment type="catalytic activity">
    <reaction evidence="17 18">
        <text>a ubiquinone + NADH + 5 H(+)(in) = a ubiquinol + NAD(+) + 4 H(+)(out)</text>
        <dbReference type="Rhea" id="RHEA:29091"/>
        <dbReference type="Rhea" id="RHEA-COMP:9565"/>
        <dbReference type="Rhea" id="RHEA-COMP:9566"/>
        <dbReference type="ChEBI" id="CHEBI:15378"/>
        <dbReference type="ChEBI" id="CHEBI:16389"/>
        <dbReference type="ChEBI" id="CHEBI:17976"/>
        <dbReference type="ChEBI" id="CHEBI:57540"/>
        <dbReference type="ChEBI" id="CHEBI:57945"/>
        <dbReference type="EC" id="7.1.1.2"/>
    </reaction>
</comment>
<feature type="transmembrane region" description="Helical" evidence="18">
    <location>
        <begin position="262"/>
        <end position="282"/>
    </location>
</feature>
<evidence type="ECO:0000256" key="15">
    <source>
        <dbReference type="ARBA" id="ARBA00023128"/>
    </source>
</evidence>
<feature type="transmembrane region" description="Helical" evidence="18">
    <location>
        <begin position="191"/>
        <end position="210"/>
    </location>
</feature>
<evidence type="ECO:0000256" key="11">
    <source>
        <dbReference type="ARBA" id="ARBA00022982"/>
    </source>
</evidence>
<evidence type="ECO:0000256" key="14">
    <source>
        <dbReference type="ARBA" id="ARBA00023075"/>
    </source>
</evidence>
<evidence type="ECO:0000256" key="1">
    <source>
        <dbReference type="ARBA" id="ARBA00003257"/>
    </source>
</evidence>
<organism evidence="20">
    <name type="scientific">Scolytinae sp. BMNH 1040265</name>
    <dbReference type="NCBI Taxonomy" id="1903788"/>
    <lineage>
        <taxon>Eukaryota</taxon>
        <taxon>Metazoa</taxon>
        <taxon>Ecdysozoa</taxon>
        <taxon>Arthropoda</taxon>
        <taxon>Hexapoda</taxon>
        <taxon>Insecta</taxon>
        <taxon>Pterygota</taxon>
        <taxon>Neoptera</taxon>
        <taxon>Endopterygota</taxon>
        <taxon>Coleoptera</taxon>
        <taxon>Polyphaga</taxon>
        <taxon>Cucujiformia</taxon>
        <taxon>Curculionidae</taxon>
        <taxon>Scolytinae</taxon>
    </lineage>
</organism>
<evidence type="ECO:0000256" key="16">
    <source>
        <dbReference type="ARBA" id="ARBA00023136"/>
    </source>
</evidence>
<evidence type="ECO:0000313" key="20">
    <source>
        <dbReference type="EMBL" id="AOY40007.1"/>
    </source>
</evidence>
<evidence type="ECO:0000256" key="9">
    <source>
        <dbReference type="ARBA" id="ARBA00022792"/>
    </source>
</evidence>
<feature type="transmembrane region" description="Helical" evidence="18">
    <location>
        <begin position="7"/>
        <end position="27"/>
    </location>
</feature>
<keyword evidence="12 18" id="KW-1133">Transmembrane helix</keyword>
<keyword evidence="11 18" id="KW-0249">Electron transport</keyword>
<protein>
    <recommendedName>
        <fullName evidence="5 18">NADH-ubiquinone oxidoreductase chain 2</fullName>
        <ecNumber evidence="4 18">7.1.1.2</ecNumber>
    </recommendedName>
</protein>
<feature type="transmembrane region" description="Helical" evidence="18">
    <location>
        <begin position="231"/>
        <end position="250"/>
    </location>
</feature>
<keyword evidence="7 18" id="KW-0679">Respiratory chain</keyword>
<geneLocation type="mitochondrion" evidence="20"/>
<evidence type="ECO:0000256" key="10">
    <source>
        <dbReference type="ARBA" id="ARBA00022967"/>
    </source>
</evidence>
<dbReference type="GO" id="GO:0005743">
    <property type="term" value="C:mitochondrial inner membrane"/>
    <property type="evidence" value="ECO:0007669"/>
    <property type="project" value="UniProtKB-SubCell"/>
</dbReference>
<gene>
    <name evidence="20" type="primary">nad2</name>
</gene>
<evidence type="ECO:0000256" key="18">
    <source>
        <dbReference type="RuleBase" id="RU003403"/>
    </source>
</evidence>
<dbReference type="EMBL" id="KX035187">
    <property type="protein sequence ID" value="AOY40007.1"/>
    <property type="molecule type" value="Genomic_DNA"/>
</dbReference>
<evidence type="ECO:0000259" key="19">
    <source>
        <dbReference type="Pfam" id="PF00361"/>
    </source>
</evidence>
<dbReference type="PRINTS" id="PR01436">
    <property type="entry name" value="NADHDHGNASE2"/>
</dbReference>
<feature type="transmembrane region" description="Helical" evidence="18">
    <location>
        <begin position="86"/>
        <end position="108"/>
    </location>
</feature>
<evidence type="ECO:0000256" key="17">
    <source>
        <dbReference type="ARBA" id="ARBA00049551"/>
    </source>
</evidence>
<name>A0A343A628_9CUCU</name>
<evidence type="ECO:0000256" key="6">
    <source>
        <dbReference type="ARBA" id="ARBA00022448"/>
    </source>
</evidence>
<evidence type="ECO:0000256" key="12">
    <source>
        <dbReference type="ARBA" id="ARBA00022989"/>
    </source>
</evidence>
<dbReference type="InterPro" id="IPR050175">
    <property type="entry name" value="Complex_I_Subunit_2"/>
</dbReference>
<dbReference type="EC" id="7.1.1.2" evidence="4 18"/>
<accession>A0A343A628</accession>
<keyword evidence="8 18" id="KW-0812">Transmembrane</keyword>
<dbReference type="GO" id="GO:0006120">
    <property type="term" value="P:mitochondrial electron transport, NADH to ubiquinone"/>
    <property type="evidence" value="ECO:0007669"/>
    <property type="project" value="InterPro"/>
</dbReference>
<feature type="transmembrane region" description="Helical" evidence="18">
    <location>
        <begin position="128"/>
        <end position="156"/>
    </location>
</feature>
<evidence type="ECO:0000256" key="13">
    <source>
        <dbReference type="ARBA" id="ARBA00023027"/>
    </source>
</evidence>
<evidence type="ECO:0000256" key="2">
    <source>
        <dbReference type="ARBA" id="ARBA00004448"/>
    </source>
</evidence>
<proteinExistence type="inferred from homology"/>
<evidence type="ECO:0000256" key="4">
    <source>
        <dbReference type="ARBA" id="ARBA00012944"/>
    </source>
</evidence>
<keyword evidence="16 18" id="KW-0472">Membrane</keyword>
<keyword evidence="15 18" id="KW-0496">Mitochondrion</keyword>
<dbReference type="GO" id="GO:0008137">
    <property type="term" value="F:NADH dehydrogenase (ubiquinone) activity"/>
    <property type="evidence" value="ECO:0007669"/>
    <property type="project" value="UniProtKB-EC"/>
</dbReference>
<comment type="function">
    <text evidence="1">Core subunit of the mitochondrial membrane respiratory chain NADH dehydrogenase (Complex I) that is believed to belong to the minimal assembly required for catalysis. Complex I functions in the transfer of electrons from NADH to the respiratory chain. The immediate electron acceptor for the enzyme is believed to be ubiquinone.</text>
</comment>
<dbReference type="AlphaFoldDB" id="A0A343A628"/>
<evidence type="ECO:0000256" key="3">
    <source>
        <dbReference type="ARBA" id="ARBA00007012"/>
    </source>
</evidence>
<feature type="transmembrane region" description="Helical" evidence="18">
    <location>
        <begin position="311"/>
        <end position="329"/>
    </location>
</feature>
<comment type="function">
    <text evidence="18">Core subunit of the mitochondrial membrane respiratory chain NADH dehydrogenase (Complex I) which catalyzes electron transfer from NADH through the respiratory chain, using ubiquinone as an electron acceptor. Essential for the catalytic activity and assembly of complex I.</text>
</comment>
<keyword evidence="13 18" id="KW-0520">NAD</keyword>
<feature type="transmembrane region" description="Helical" evidence="18">
    <location>
        <begin position="53"/>
        <end position="74"/>
    </location>
</feature>
<reference evidence="20" key="1">
    <citation type="submission" date="2016-04" db="EMBL/GenBank/DDBJ databases">
        <title>Mitochondria of Scolytid beetles.</title>
        <authorList>
            <person name="Miller K."/>
            <person name="Linard B."/>
            <person name="Vogler A.P."/>
        </authorList>
    </citation>
    <scope>NUCLEOTIDE SEQUENCE</scope>
</reference>